<dbReference type="GO" id="GO:0003697">
    <property type="term" value="F:single-stranded DNA binding"/>
    <property type="evidence" value="ECO:0007669"/>
    <property type="project" value="UniProtKB-UniRule"/>
</dbReference>
<dbReference type="HAMAP" id="MF_00365">
    <property type="entry name" value="RecF"/>
    <property type="match status" value="1"/>
</dbReference>
<keyword evidence="9 10" id="KW-0234">DNA repair</keyword>
<evidence type="ECO:0000256" key="2">
    <source>
        <dbReference type="ARBA" id="ARBA00008016"/>
    </source>
</evidence>
<organism evidence="12 13">
    <name type="scientific">Motilimonas pumila</name>
    <dbReference type="NCBI Taxonomy" id="2303987"/>
    <lineage>
        <taxon>Bacteria</taxon>
        <taxon>Pseudomonadati</taxon>
        <taxon>Pseudomonadota</taxon>
        <taxon>Gammaproteobacteria</taxon>
        <taxon>Alteromonadales</taxon>
        <taxon>Alteromonadales genera incertae sedis</taxon>
        <taxon>Motilimonas</taxon>
    </lineage>
</organism>
<keyword evidence="9 10" id="KW-0742">SOS response</keyword>
<proteinExistence type="inferred from homology"/>
<dbReference type="GO" id="GO:0009432">
    <property type="term" value="P:SOS response"/>
    <property type="evidence" value="ECO:0007669"/>
    <property type="project" value="UniProtKB-UniRule"/>
</dbReference>
<dbReference type="Pfam" id="PF02463">
    <property type="entry name" value="SMC_N"/>
    <property type="match status" value="1"/>
</dbReference>
<keyword evidence="7 9" id="KW-0067">ATP-binding</keyword>
<keyword evidence="6 9" id="KW-0547">Nucleotide-binding</keyword>
<dbReference type="PANTHER" id="PTHR32182:SF0">
    <property type="entry name" value="DNA REPLICATION AND REPAIR PROTEIN RECF"/>
    <property type="match status" value="1"/>
</dbReference>
<evidence type="ECO:0000256" key="3">
    <source>
        <dbReference type="ARBA" id="ARBA00020170"/>
    </source>
</evidence>
<dbReference type="PANTHER" id="PTHR32182">
    <property type="entry name" value="DNA REPLICATION AND REPAIR PROTEIN RECF"/>
    <property type="match status" value="1"/>
</dbReference>
<evidence type="ECO:0000256" key="6">
    <source>
        <dbReference type="ARBA" id="ARBA00022741"/>
    </source>
</evidence>
<evidence type="ECO:0000256" key="8">
    <source>
        <dbReference type="ARBA" id="ARBA00023125"/>
    </source>
</evidence>
<keyword evidence="9 10" id="KW-0227">DNA damage</keyword>
<dbReference type="InterPro" id="IPR001238">
    <property type="entry name" value="DNA-binding_RecF"/>
</dbReference>
<dbReference type="AlphaFoldDB" id="A0A418YE63"/>
<comment type="subcellular location">
    <subcellularLocation>
        <location evidence="1 9 10">Cytoplasm</location>
    </subcellularLocation>
</comment>
<dbReference type="InterPro" id="IPR003395">
    <property type="entry name" value="RecF/RecN/SMC_N"/>
</dbReference>
<gene>
    <name evidence="9 12" type="primary">recF</name>
    <name evidence="12" type="ORF">D1Z90_11070</name>
</gene>
<evidence type="ECO:0000256" key="7">
    <source>
        <dbReference type="ARBA" id="ARBA00022840"/>
    </source>
</evidence>
<dbReference type="PROSITE" id="PS00618">
    <property type="entry name" value="RECF_2"/>
    <property type="match status" value="1"/>
</dbReference>
<dbReference type="RefSeq" id="WP_119910825.1">
    <property type="nucleotide sequence ID" value="NZ_QZCH01000013.1"/>
</dbReference>
<dbReference type="NCBIfam" id="TIGR00611">
    <property type="entry name" value="recf"/>
    <property type="match status" value="1"/>
</dbReference>
<evidence type="ECO:0000256" key="9">
    <source>
        <dbReference type="HAMAP-Rule" id="MF_00365"/>
    </source>
</evidence>
<reference evidence="12 13" key="2">
    <citation type="submission" date="2019-01" db="EMBL/GenBank/DDBJ databases">
        <title>Motilimonas pumilus sp. nov., isolated from the gut of sea cucumber (Apostichopus japonicus).</title>
        <authorList>
            <person name="Wang F.-Q."/>
            <person name="Ren L.-H."/>
            <person name="Lin Y.-W."/>
            <person name="Sun G.-H."/>
            <person name="Du Z.-J."/>
            <person name="Zhao J.-X."/>
            <person name="Liu X.-J."/>
            <person name="Liu L.-J."/>
        </authorList>
    </citation>
    <scope>NUCLEOTIDE SEQUENCE [LARGE SCALE GENOMIC DNA]</scope>
    <source>
        <strain evidence="12 13">PLHSC7-2</strain>
    </source>
</reference>
<keyword evidence="8 9" id="KW-0238">DNA-binding</keyword>
<dbReference type="Gene3D" id="1.20.1050.90">
    <property type="entry name" value="RecF/RecN/SMC, N-terminal domain"/>
    <property type="match status" value="1"/>
</dbReference>
<evidence type="ECO:0000256" key="4">
    <source>
        <dbReference type="ARBA" id="ARBA00022490"/>
    </source>
</evidence>
<dbReference type="SUPFAM" id="SSF52540">
    <property type="entry name" value="P-loop containing nucleoside triphosphate hydrolases"/>
    <property type="match status" value="1"/>
</dbReference>
<keyword evidence="13" id="KW-1185">Reference proteome</keyword>
<evidence type="ECO:0000256" key="5">
    <source>
        <dbReference type="ARBA" id="ARBA00022705"/>
    </source>
</evidence>
<dbReference type="InterPro" id="IPR018078">
    <property type="entry name" value="DNA-binding_RecF_CS"/>
</dbReference>
<dbReference type="InterPro" id="IPR042174">
    <property type="entry name" value="RecF_2"/>
</dbReference>
<evidence type="ECO:0000259" key="11">
    <source>
        <dbReference type="Pfam" id="PF02463"/>
    </source>
</evidence>
<keyword evidence="4 9" id="KW-0963">Cytoplasm</keyword>
<sequence length="358" mass="40528">MAITQVNVSQFRNITNAKLNPEPGVNLLLGKNGSGKTSLLEAIHFLGLGRSFRSHLTKRVIQYEQDAFTLFAKFMHQGSETPLGLRKSKNGDTVLKIAGEKAERLSQLAELLPLQLIHPEGYSLLTGGPKGRRSFIDWGVFHVEPSFFPQWLRIKRLLKQRNMALKTAKSYRDIAYWDVELSSRCLQLTAFRRDYLTQLGSEILTTAADFLPEFEFHLDFFQGWDKTKDLPSYLEQNFERDRALGYTSIGPHKADLRIKVAGVPVADVLSRGQLKLLVCALRLAQGKYHNGVSDNKCIFLLDDFTSELDSEKQLPLAKHIAESGAQVFITAIERERVEELFGQKIKVFHVEHGNVSEL</sequence>
<protein>
    <recommendedName>
        <fullName evidence="3 9">DNA replication and repair protein RecF</fullName>
    </recommendedName>
</protein>
<dbReference type="PROSITE" id="PS00617">
    <property type="entry name" value="RECF_1"/>
    <property type="match status" value="1"/>
</dbReference>
<dbReference type="GO" id="GO:0005737">
    <property type="term" value="C:cytoplasm"/>
    <property type="evidence" value="ECO:0007669"/>
    <property type="project" value="UniProtKB-SubCell"/>
</dbReference>
<dbReference type="Gene3D" id="3.40.50.300">
    <property type="entry name" value="P-loop containing nucleotide triphosphate hydrolases"/>
    <property type="match status" value="1"/>
</dbReference>
<evidence type="ECO:0000313" key="13">
    <source>
        <dbReference type="Proteomes" id="UP000283255"/>
    </source>
</evidence>
<comment type="similarity">
    <text evidence="2 9 10">Belongs to the RecF family.</text>
</comment>
<evidence type="ECO:0000256" key="1">
    <source>
        <dbReference type="ARBA" id="ARBA00004496"/>
    </source>
</evidence>
<accession>A0A418YE63</accession>
<dbReference type="GO" id="GO:0006260">
    <property type="term" value="P:DNA replication"/>
    <property type="evidence" value="ECO:0007669"/>
    <property type="project" value="UniProtKB-UniRule"/>
</dbReference>
<feature type="binding site" evidence="9">
    <location>
        <begin position="30"/>
        <end position="37"/>
    </location>
    <ligand>
        <name>ATP</name>
        <dbReference type="ChEBI" id="CHEBI:30616"/>
    </ligand>
</feature>
<keyword evidence="5 9" id="KW-0235">DNA replication</keyword>
<evidence type="ECO:0000256" key="10">
    <source>
        <dbReference type="RuleBase" id="RU000578"/>
    </source>
</evidence>
<feature type="domain" description="RecF/RecN/SMC N-terminal" evidence="11">
    <location>
        <begin position="3"/>
        <end position="353"/>
    </location>
</feature>
<reference evidence="12 13" key="1">
    <citation type="submission" date="2018-09" db="EMBL/GenBank/DDBJ databases">
        <authorList>
            <person name="Wang F."/>
        </authorList>
    </citation>
    <scope>NUCLEOTIDE SEQUENCE [LARGE SCALE GENOMIC DNA]</scope>
    <source>
        <strain evidence="12 13">PLHSC7-2</strain>
    </source>
</reference>
<evidence type="ECO:0000313" key="12">
    <source>
        <dbReference type="EMBL" id="RJG47445.1"/>
    </source>
</evidence>
<dbReference type="EMBL" id="QZCH01000013">
    <property type="protein sequence ID" value="RJG47445.1"/>
    <property type="molecule type" value="Genomic_DNA"/>
</dbReference>
<dbReference type="Proteomes" id="UP000283255">
    <property type="component" value="Unassembled WGS sequence"/>
</dbReference>
<dbReference type="GO" id="GO:0006302">
    <property type="term" value="P:double-strand break repair"/>
    <property type="evidence" value="ECO:0007669"/>
    <property type="project" value="TreeGrafter"/>
</dbReference>
<dbReference type="OrthoDB" id="9803889at2"/>
<comment type="function">
    <text evidence="9 10">The RecF protein is involved in DNA metabolism; it is required for DNA replication and normal SOS inducibility. RecF binds preferentially to single-stranded, linear DNA. It also seems to bind ATP.</text>
</comment>
<name>A0A418YE63_9GAMM</name>
<dbReference type="GO" id="GO:0005524">
    <property type="term" value="F:ATP binding"/>
    <property type="evidence" value="ECO:0007669"/>
    <property type="project" value="UniProtKB-UniRule"/>
</dbReference>
<dbReference type="GO" id="GO:0000731">
    <property type="term" value="P:DNA synthesis involved in DNA repair"/>
    <property type="evidence" value="ECO:0007669"/>
    <property type="project" value="TreeGrafter"/>
</dbReference>
<comment type="caution">
    <text evidence="12">The sequence shown here is derived from an EMBL/GenBank/DDBJ whole genome shotgun (WGS) entry which is preliminary data.</text>
</comment>
<dbReference type="InterPro" id="IPR027417">
    <property type="entry name" value="P-loop_NTPase"/>
</dbReference>